<evidence type="ECO:0000256" key="2">
    <source>
        <dbReference type="ARBA" id="ARBA00007261"/>
    </source>
</evidence>
<proteinExistence type="inferred from homology"/>
<keyword evidence="3" id="KW-0482">Metalloprotease</keyword>
<evidence type="ECO:0000256" key="4">
    <source>
        <dbReference type="RuleBase" id="RU004447"/>
    </source>
</evidence>
<dbReference type="InterPro" id="IPR001431">
    <property type="entry name" value="Pept_M16_Zn_BS"/>
</dbReference>
<dbReference type="InterPro" id="IPR050361">
    <property type="entry name" value="MPP/UQCRC_Complex"/>
</dbReference>
<organism evidence="8 9">
    <name type="scientific">Blastochloris sulfoviridis</name>
    <dbReference type="NCBI Taxonomy" id="50712"/>
    <lineage>
        <taxon>Bacteria</taxon>
        <taxon>Pseudomonadati</taxon>
        <taxon>Pseudomonadota</taxon>
        <taxon>Alphaproteobacteria</taxon>
        <taxon>Hyphomicrobiales</taxon>
        <taxon>Blastochloridaceae</taxon>
        <taxon>Blastochloris</taxon>
    </lineage>
</organism>
<dbReference type="OrthoDB" id="9811314at2"/>
<keyword evidence="9" id="KW-1185">Reference proteome</keyword>
<evidence type="ECO:0000256" key="5">
    <source>
        <dbReference type="SAM" id="SignalP"/>
    </source>
</evidence>
<feature type="domain" description="Peptidase M16 C-terminal" evidence="7">
    <location>
        <begin position="206"/>
        <end position="388"/>
    </location>
</feature>
<comment type="cofactor">
    <cofactor evidence="1">
        <name>Zn(2+)</name>
        <dbReference type="ChEBI" id="CHEBI:29105"/>
    </cofactor>
</comment>
<keyword evidence="5" id="KW-0732">Signal</keyword>
<dbReference type="Gene3D" id="3.30.830.10">
    <property type="entry name" value="Metalloenzyme, LuxS/M16 peptidase-like"/>
    <property type="match status" value="2"/>
</dbReference>
<comment type="similarity">
    <text evidence="2 4">Belongs to the peptidase M16 family.</text>
</comment>
<dbReference type="PANTHER" id="PTHR11851">
    <property type="entry name" value="METALLOPROTEASE"/>
    <property type="match status" value="1"/>
</dbReference>
<evidence type="ECO:0000256" key="3">
    <source>
        <dbReference type="ARBA" id="ARBA00023049"/>
    </source>
</evidence>
<accession>A0A5M6I5J0</accession>
<protein>
    <submittedName>
        <fullName evidence="8">Insulinase family protein</fullName>
    </submittedName>
</protein>
<evidence type="ECO:0000259" key="6">
    <source>
        <dbReference type="Pfam" id="PF00675"/>
    </source>
</evidence>
<gene>
    <name evidence="8" type="ORF">F1193_02450</name>
</gene>
<comment type="caution">
    <text evidence="8">The sequence shown here is derived from an EMBL/GenBank/DDBJ whole genome shotgun (WGS) entry which is preliminary data.</text>
</comment>
<keyword evidence="3" id="KW-0645">Protease</keyword>
<dbReference type="GO" id="GO:0006508">
    <property type="term" value="P:proteolysis"/>
    <property type="evidence" value="ECO:0007669"/>
    <property type="project" value="InterPro"/>
</dbReference>
<dbReference type="PROSITE" id="PS00143">
    <property type="entry name" value="INSULINASE"/>
    <property type="match status" value="1"/>
</dbReference>
<name>A0A5M6I5J0_9HYPH</name>
<feature type="signal peptide" evidence="5">
    <location>
        <begin position="1"/>
        <end position="19"/>
    </location>
</feature>
<dbReference type="InterPro" id="IPR011765">
    <property type="entry name" value="Pept_M16_N"/>
</dbReference>
<dbReference type="Pfam" id="PF00675">
    <property type="entry name" value="Peptidase_M16"/>
    <property type="match status" value="1"/>
</dbReference>
<dbReference type="Pfam" id="PF05193">
    <property type="entry name" value="Peptidase_M16_C"/>
    <property type="match status" value="1"/>
</dbReference>
<dbReference type="EMBL" id="VWPL01000003">
    <property type="protein sequence ID" value="KAA5603107.1"/>
    <property type="molecule type" value="Genomic_DNA"/>
</dbReference>
<evidence type="ECO:0000256" key="1">
    <source>
        <dbReference type="ARBA" id="ARBA00001947"/>
    </source>
</evidence>
<dbReference type="SUPFAM" id="SSF63411">
    <property type="entry name" value="LuxS/MPP-like metallohydrolase"/>
    <property type="match status" value="2"/>
</dbReference>
<dbReference type="InterPro" id="IPR011249">
    <property type="entry name" value="Metalloenz_LuxS/M16"/>
</dbReference>
<dbReference type="InterPro" id="IPR007863">
    <property type="entry name" value="Peptidase_M16_C"/>
</dbReference>
<dbReference type="PANTHER" id="PTHR11851:SF49">
    <property type="entry name" value="MITOCHONDRIAL-PROCESSING PEPTIDASE SUBUNIT ALPHA"/>
    <property type="match status" value="1"/>
</dbReference>
<dbReference type="GO" id="GO:0004222">
    <property type="term" value="F:metalloendopeptidase activity"/>
    <property type="evidence" value="ECO:0007669"/>
    <property type="project" value="InterPro"/>
</dbReference>
<feature type="chain" id="PRO_5024330014" evidence="5">
    <location>
        <begin position="20"/>
        <end position="463"/>
    </location>
</feature>
<feature type="domain" description="Peptidase M16 N-terminal" evidence="6">
    <location>
        <begin position="51"/>
        <end position="196"/>
    </location>
</feature>
<dbReference type="RefSeq" id="WP_150096088.1">
    <property type="nucleotide sequence ID" value="NZ_VWPL01000003.1"/>
</dbReference>
<evidence type="ECO:0000313" key="9">
    <source>
        <dbReference type="Proteomes" id="UP000323886"/>
    </source>
</evidence>
<dbReference type="GO" id="GO:0046872">
    <property type="term" value="F:metal ion binding"/>
    <property type="evidence" value="ECO:0007669"/>
    <property type="project" value="InterPro"/>
</dbReference>
<dbReference type="Proteomes" id="UP000323886">
    <property type="component" value="Unassembled WGS sequence"/>
</dbReference>
<sequence>MRTLAAAATAATLAFPAEAKPVEAKPVEAKPVETRQGPDISHFTLANGLEVVVIPDHRVPVVTHMIWYRVGAADEQRGKSGIAHFLEHLMFKGTEANPAGVFSSIVAEVGGQENAFTSNDYTSYFQRVARDELETMMRLEADRMTGLQLTDEVVLPERDVVLEERRMRTDNDPAAQLGEEMASSLFRNHPYGVPVIGWEQEIKALGRQDALAFYRRFYTPNNAILVVAGDVAADEVRTLAERTYGKIAPRAEVAPRVRPAEPPPRASRVVTLADPRVAQPSIQRQYLVPSYSRAAPREAEALDVLAHVLGGGQTSRLHRKLVVDRKLATSASAWYHGSAYDETRFGVWASPRPDVSLDDLEAAIDAVLADLIETGISDDELVRAKTRLVAETVYAQDSQTALARIYGVALTTGSSIEDVRAWPDRVKAVSAAEVQAAARKWLDMRRAVTGRLVKAPPPGEKRS</sequence>
<evidence type="ECO:0000259" key="7">
    <source>
        <dbReference type="Pfam" id="PF05193"/>
    </source>
</evidence>
<dbReference type="AlphaFoldDB" id="A0A5M6I5J0"/>
<evidence type="ECO:0000313" key="8">
    <source>
        <dbReference type="EMBL" id="KAA5603107.1"/>
    </source>
</evidence>
<keyword evidence="3" id="KW-0378">Hydrolase</keyword>
<reference evidence="8 9" key="1">
    <citation type="submission" date="2019-09" db="EMBL/GenBank/DDBJ databases">
        <title>Draft Whole-Genome sequence of Blastochloris sulfoviridis DSM 729.</title>
        <authorList>
            <person name="Meyer T.E."/>
            <person name="Kyndt J.A."/>
        </authorList>
    </citation>
    <scope>NUCLEOTIDE SEQUENCE [LARGE SCALE GENOMIC DNA]</scope>
    <source>
        <strain evidence="8 9">DSM 729</strain>
    </source>
</reference>